<comment type="caution">
    <text evidence="1">The sequence shown here is derived from an EMBL/GenBank/DDBJ whole genome shotgun (WGS) entry which is preliminary data.</text>
</comment>
<dbReference type="Proteomes" id="UP000244906">
    <property type="component" value="Unassembled WGS sequence"/>
</dbReference>
<reference evidence="1 2" key="1">
    <citation type="submission" date="2018-04" db="EMBL/GenBank/DDBJ databases">
        <title>Thalassorhabdus spongiae gen. nov., sp. nov., isolated from a marine sponge in South-West Iceland.</title>
        <authorList>
            <person name="Knobloch S."/>
            <person name="Daussin A."/>
            <person name="Johannsson R."/>
            <person name="Marteinsson V.T."/>
        </authorList>
    </citation>
    <scope>NUCLEOTIDE SEQUENCE [LARGE SCALE GENOMIC DNA]</scope>
    <source>
        <strain evidence="1 2">Hp12</strain>
    </source>
</reference>
<dbReference type="EMBL" id="QDDL01000016">
    <property type="protein sequence ID" value="PVZ63453.1"/>
    <property type="molecule type" value="Genomic_DNA"/>
</dbReference>
<evidence type="ECO:0000313" key="2">
    <source>
        <dbReference type="Proteomes" id="UP000244906"/>
    </source>
</evidence>
<proteinExistence type="predicted"/>
<dbReference type="Pfam" id="PF11697">
    <property type="entry name" value="DUF3293"/>
    <property type="match status" value="1"/>
</dbReference>
<dbReference type="OrthoDB" id="5604578at2"/>
<evidence type="ECO:0008006" key="3">
    <source>
        <dbReference type="Google" id="ProtNLM"/>
    </source>
</evidence>
<organism evidence="1 2">
    <name type="scientific">Pelagibaculum spongiae</name>
    <dbReference type="NCBI Taxonomy" id="2080658"/>
    <lineage>
        <taxon>Bacteria</taxon>
        <taxon>Pseudomonadati</taxon>
        <taxon>Pseudomonadota</taxon>
        <taxon>Gammaproteobacteria</taxon>
        <taxon>Oceanospirillales</taxon>
        <taxon>Pelagibaculum</taxon>
    </lineage>
</organism>
<evidence type="ECO:0000313" key="1">
    <source>
        <dbReference type="EMBL" id="PVZ63453.1"/>
    </source>
</evidence>
<dbReference type="InterPro" id="IPR021710">
    <property type="entry name" value="DUF3293"/>
</dbReference>
<sequence length="106" mass="11677">MVGFIVCQKQSINCWAIITAYNPKSELQADAENQRANQQLLQVITDGGFSTLPGDGVPASESWSTELGYFICNISQSRATELAKQFKQNAIIISGEKNLAKLLWII</sequence>
<dbReference type="RefSeq" id="WP_116689147.1">
    <property type="nucleotide sequence ID" value="NZ_CAWNYD010000016.1"/>
</dbReference>
<dbReference type="AlphaFoldDB" id="A0A2V1GNN2"/>
<keyword evidence="2" id="KW-1185">Reference proteome</keyword>
<gene>
    <name evidence="1" type="ORF">DC094_21335</name>
</gene>
<name>A0A2V1GNN2_9GAMM</name>
<accession>A0A2V1GNN2</accession>
<protein>
    <recommendedName>
        <fullName evidence="3">DUF3293 domain-containing protein</fullName>
    </recommendedName>
</protein>